<dbReference type="EMBL" id="GBRH01167558">
    <property type="protein sequence ID" value="JAE30338.1"/>
    <property type="molecule type" value="Transcribed_RNA"/>
</dbReference>
<reference evidence="1" key="1">
    <citation type="submission" date="2014-09" db="EMBL/GenBank/DDBJ databases">
        <authorList>
            <person name="Magalhaes I.L.F."/>
            <person name="Oliveira U."/>
            <person name="Santos F.R."/>
            <person name="Vidigal T.H.D.A."/>
            <person name="Brescovit A.D."/>
            <person name="Santos A.J."/>
        </authorList>
    </citation>
    <scope>NUCLEOTIDE SEQUENCE</scope>
    <source>
        <tissue evidence="1">Shoot tissue taken approximately 20 cm above the soil surface</tissue>
    </source>
</reference>
<reference evidence="1" key="2">
    <citation type="journal article" date="2015" name="Data Brief">
        <title>Shoot transcriptome of the giant reed, Arundo donax.</title>
        <authorList>
            <person name="Barrero R.A."/>
            <person name="Guerrero F.D."/>
            <person name="Moolhuijzen P."/>
            <person name="Goolsby J.A."/>
            <person name="Tidwell J."/>
            <person name="Bellgard S.E."/>
            <person name="Bellgard M.I."/>
        </authorList>
    </citation>
    <scope>NUCLEOTIDE SEQUENCE</scope>
    <source>
        <tissue evidence="1">Shoot tissue taken approximately 20 cm above the soil surface</tissue>
    </source>
</reference>
<accession>A0A0A9HBP0</accession>
<organism evidence="1">
    <name type="scientific">Arundo donax</name>
    <name type="common">Giant reed</name>
    <name type="synonym">Donax arundinaceus</name>
    <dbReference type="NCBI Taxonomy" id="35708"/>
    <lineage>
        <taxon>Eukaryota</taxon>
        <taxon>Viridiplantae</taxon>
        <taxon>Streptophyta</taxon>
        <taxon>Embryophyta</taxon>
        <taxon>Tracheophyta</taxon>
        <taxon>Spermatophyta</taxon>
        <taxon>Magnoliopsida</taxon>
        <taxon>Liliopsida</taxon>
        <taxon>Poales</taxon>
        <taxon>Poaceae</taxon>
        <taxon>PACMAD clade</taxon>
        <taxon>Arundinoideae</taxon>
        <taxon>Arundineae</taxon>
        <taxon>Arundo</taxon>
    </lineage>
</organism>
<sequence>MSCRSRLLLL</sequence>
<name>A0A0A9HBP0_ARUDO</name>
<evidence type="ECO:0000313" key="1">
    <source>
        <dbReference type="EMBL" id="JAE30338.1"/>
    </source>
</evidence>
<proteinExistence type="predicted"/>
<protein>
    <submittedName>
        <fullName evidence="1">Uncharacterized protein</fullName>
    </submittedName>
</protein>